<protein>
    <submittedName>
        <fullName evidence="1">Uncharacterized protein</fullName>
    </submittedName>
</protein>
<dbReference type="Proteomes" id="UP000827872">
    <property type="component" value="Linkage Group LG02"/>
</dbReference>
<reference evidence="1" key="1">
    <citation type="submission" date="2021-08" db="EMBL/GenBank/DDBJ databases">
        <title>The first chromosome-level gecko genome reveals the dynamic sex chromosomes of Neotropical dwarf geckos (Sphaerodactylidae: Sphaerodactylus).</title>
        <authorList>
            <person name="Pinto B.J."/>
            <person name="Keating S.E."/>
            <person name="Gamble T."/>
        </authorList>
    </citation>
    <scope>NUCLEOTIDE SEQUENCE</scope>
    <source>
        <strain evidence="1">TG3544</strain>
    </source>
</reference>
<gene>
    <name evidence="1" type="ORF">K3G42_033309</name>
</gene>
<proteinExistence type="predicted"/>
<name>A0ACB8G7C8_9SAUR</name>
<keyword evidence="2" id="KW-1185">Reference proteome</keyword>
<evidence type="ECO:0000313" key="2">
    <source>
        <dbReference type="Proteomes" id="UP000827872"/>
    </source>
</evidence>
<organism evidence="1 2">
    <name type="scientific">Sphaerodactylus townsendi</name>
    <dbReference type="NCBI Taxonomy" id="933632"/>
    <lineage>
        <taxon>Eukaryota</taxon>
        <taxon>Metazoa</taxon>
        <taxon>Chordata</taxon>
        <taxon>Craniata</taxon>
        <taxon>Vertebrata</taxon>
        <taxon>Euteleostomi</taxon>
        <taxon>Lepidosauria</taxon>
        <taxon>Squamata</taxon>
        <taxon>Bifurcata</taxon>
        <taxon>Gekkota</taxon>
        <taxon>Sphaerodactylidae</taxon>
        <taxon>Sphaerodactylus</taxon>
    </lineage>
</organism>
<evidence type="ECO:0000313" key="1">
    <source>
        <dbReference type="EMBL" id="KAH8015124.1"/>
    </source>
</evidence>
<accession>A0ACB8G7C8</accession>
<dbReference type="EMBL" id="CM037615">
    <property type="protein sequence ID" value="KAH8015124.1"/>
    <property type="molecule type" value="Genomic_DNA"/>
</dbReference>
<comment type="caution">
    <text evidence="1">The sequence shown here is derived from an EMBL/GenBank/DDBJ whole genome shotgun (WGS) entry which is preliminary data.</text>
</comment>
<sequence>MANGISTRDSSNIAKMLLHSRQGYNSLVFQAGLKTAEEAEKEQAVKGECYDACCVGEARVSEGKRFLISGEARIMAGARGSPDPIINVVPASVTM</sequence>